<name>A0A369B2G4_9ENTE</name>
<reference evidence="1 2" key="1">
    <citation type="submission" date="2017-05" db="EMBL/GenBank/DDBJ databases">
        <title>Vagococcus spp. assemblies.</title>
        <authorList>
            <person name="Gulvik C.A."/>
        </authorList>
    </citation>
    <scope>NUCLEOTIDE SEQUENCE [LARGE SCALE GENOMIC DNA]</scope>
    <source>
        <strain evidence="1 2">NCFB 2497</strain>
    </source>
</reference>
<dbReference type="NCBIfam" id="TIGR01167">
    <property type="entry name" value="LPXTG_anchor"/>
    <property type="match status" value="1"/>
</dbReference>
<keyword evidence="2" id="KW-1185">Reference proteome</keyword>
<evidence type="ECO:0000313" key="2">
    <source>
        <dbReference type="Proteomes" id="UP000288197"/>
    </source>
</evidence>
<protein>
    <submittedName>
        <fullName evidence="1">Uncharacterized protein</fullName>
    </submittedName>
</protein>
<accession>A0A369B2G4</accession>
<dbReference type="RefSeq" id="WP_227258993.1">
    <property type="nucleotide sequence ID" value="NZ_CP081461.1"/>
</dbReference>
<dbReference type="GeneID" id="93989321"/>
<sequence>MTNEKLPVVPKEPTEPKKPVTPTITDKFLPKTGEIKTNMVLIGWTLVMGIFFIYWKKYHDTHQLD</sequence>
<dbReference type="EMBL" id="NGJX01000003">
    <property type="protein sequence ID" value="RSU03870.1"/>
    <property type="molecule type" value="Genomic_DNA"/>
</dbReference>
<comment type="caution">
    <text evidence="1">The sequence shown here is derived from an EMBL/GenBank/DDBJ whole genome shotgun (WGS) entry which is preliminary data.</text>
</comment>
<evidence type="ECO:0000313" key="1">
    <source>
        <dbReference type="EMBL" id="RSU03870.1"/>
    </source>
</evidence>
<organism evidence="1 2">
    <name type="scientific">Vagococcus fluvialis</name>
    <dbReference type="NCBI Taxonomy" id="2738"/>
    <lineage>
        <taxon>Bacteria</taxon>
        <taxon>Bacillati</taxon>
        <taxon>Bacillota</taxon>
        <taxon>Bacilli</taxon>
        <taxon>Lactobacillales</taxon>
        <taxon>Enterococcaceae</taxon>
        <taxon>Vagococcus</taxon>
    </lineage>
</organism>
<dbReference type="AlphaFoldDB" id="A0A369B2G4"/>
<dbReference type="Proteomes" id="UP000288197">
    <property type="component" value="Unassembled WGS sequence"/>
</dbReference>
<gene>
    <name evidence="1" type="ORF">CBF32_04140</name>
</gene>
<proteinExistence type="predicted"/>